<feature type="domain" description="Mycothiol-dependent maleylpyruvate isomerase metal-binding" evidence="1">
    <location>
        <begin position="12"/>
        <end position="104"/>
    </location>
</feature>
<keyword evidence="3" id="KW-1185">Reference proteome</keyword>
<keyword evidence="2" id="KW-0413">Isomerase</keyword>
<evidence type="ECO:0000313" key="3">
    <source>
        <dbReference type="Proteomes" id="UP000440096"/>
    </source>
</evidence>
<name>A0A6N7Z1J2_9PSEU</name>
<dbReference type="SUPFAM" id="SSF109854">
    <property type="entry name" value="DinB/YfiT-like putative metalloenzymes"/>
    <property type="match status" value="1"/>
</dbReference>
<keyword evidence="2" id="KW-0670">Pyruvate</keyword>
<sequence length="203" mass="21868">MDSHEKWAAIQAARLRVADLLEQLSDEEWAAPSLCERWTVLDVAAHLTTGPNASVPAVLKAMIKARGSFNRMVYTTAKDVAAARTRGELVGLIRESAGSRRLAPGQTLDNALMDVHVHAQDIAIPLGRDHPMPAAAAIASADHLWDIGFPFHARRAWAGHRFTATDVKWSVGEGTEVSGPIKAVVMVLAGRTATVPRLTGITR</sequence>
<reference evidence="2 3" key="1">
    <citation type="submission" date="2019-11" db="EMBL/GenBank/DDBJ databases">
        <title>Draft genome of Amycolatopsis RM579.</title>
        <authorList>
            <person name="Duangmal K."/>
            <person name="Mingma R."/>
        </authorList>
    </citation>
    <scope>NUCLEOTIDE SEQUENCE [LARGE SCALE GENOMIC DNA]</scope>
    <source>
        <strain evidence="2 3">RM579</strain>
    </source>
</reference>
<accession>A0A6N7Z1J2</accession>
<dbReference type="NCBIfam" id="TIGR03083">
    <property type="entry name" value="maleylpyruvate isomerase family mycothiol-dependent enzyme"/>
    <property type="match status" value="1"/>
</dbReference>
<dbReference type="EMBL" id="WMBA01000005">
    <property type="protein sequence ID" value="MTD53424.1"/>
    <property type="molecule type" value="Genomic_DNA"/>
</dbReference>
<dbReference type="InterPro" id="IPR034660">
    <property type="entry name" value="DinB/YfiT-like"/>
</dbReference>
<organism evidence="2 3">
    <name type="scientific">Amycolatopsis pithecellobii</name>
    <dbReference type="NCBI Taxonomy" id="664692"/>
    <lineage>
        <taxon>Bacteria</taxon>
        <taxon>Bacillati</taxon>
        <taxon>Actinomycetota</taxon>
        <taxon>Actinomycetes</taxon>
        <taxon>Pseudonocardiales</taxon>
        <taxon>Pseudonocardiaceae</taxon>
        <taxon>Amycolatopsis</taxon>
    </lineage>
</organism>
<dbReference type="InterPro" id="IPR024344">
    <property type="entry name" value="MDMPI_metal-binding"/>
</dbReference>
<evidence type="ECO:0000259" key="1">
    <source>
        <dbReference type="Pfam" id="PF11716"/>
    </source>
</evidence>
<proteinExistence type="predicted"/>
<dbReference type="Gene3D" id="1.20.120.450">
    <property type="entry name" value="dinb family like domain"/>
    <property type="match status" value="1"/>
</dbReference>
<dbReference type="Pfam" id="PF11716">
    <property type="entry name" value="MDMPI_N"/>
    <property type="match status" value="1"/>
</dbReference>
<dbReference type="GO" id="GO:0046872">
    <property type="term" value="F:metal ion binding"/>
    <property type="evidence" value="ECO:0007669"/>
    <property type="project" value="InterPro"/>
</dbReference>
<gene>
    <name evidence="2" type="ORF">GKO32_05445</name>
</gene>
<dbReference type="AlphaFoldDB" id="A0A6N7Z1J2"/>
<protein>
    <submittedName>
        <fullName evidence="2">Maleylpyruvate isomerase family mycothiol-dependent enzyme</fullName>
    </submittedName>
</protein>
<dbReference type="RefSeq" id="WP_154755657.1">
    <property type="nucleotide sequence ID" value="NZ_WMBA01000005.1"/>
</dbReference>
<dbReference type="InterPro" id="IPR017517">
    <property type="entry name" value="Maleyloyr_isom"/>
</dbReference>
<dbReference type="OrthoDB" id="5178565at2"/>
<comment type="caution">
    <text evidence="2">The sequence shown here is derived from an EMBL/GenBank/DDBJ whole genome shotgun (WGS) entry which is preliminary data.</text>
</comment>
<evidence type="ECO:0000313" key="2">
    <source>
        <dbReference type="EMBL" id="MTD53424.1"/>
    </source>
</evidence>
<dbReference type="Proteomes" id="UP000440096">
    <property type="component" value="Unassembled WGS sequence"/>
</dbReference>
<dbReference type="GO" id="GO:0016853">
    <property type="term" value="F:isomerase activity"/>
    <property type="evidence" value="ECO:0007669"/>
    <property type="project" value="UniProtKB-KW"/>
</dbReference>